<accession>A0A9D4UK92</accession>
<dbReference type="EMBL" id="JABFUD020000015">
    <property type="protein sequence ID" value="KAI5068943.1"/>
    <property type="molecule type" value="Genomic_DNA"/>
</dbReference>
<organism evidence="2 3">
    <name type="scientific">Adiantum capillus-veneris</name>
    <name type="common">Maidenhair fern</name>
    <dbReference type="NCBI Taxonomy" id="13818"/>
    <lineage>
        <taxon>Eukaryota</taxon>
        <taxon>Viridiplantae</taxon>
        <taxon>Streptophyta</taxon>
        <taxon>Embryophyta</taxon>
        <taxon>Tracheophyta</taxon>
        <taxon>Polypodiopsida</taxon>
        <taxon>Polypodiidae</taxon>
        <taxon>Polypodiales</taxon>
        <taxon>Pteridineae</taxon>
        <taxon>Pteridaceae</taxon>
        <taxon>Vittarioideae</taxon>
        <taxon>Adiantum</taxon>
    </lineage>
</organism>
<evidence type="ECO:0000313" key="3">
    <source>
        <dbReference type="Proteomes" id="UP000886520"/>
    </source>
</evidence>
<comment type="caution">
    <text evidence="2">The sequence shown here is derived from an EMBL/GenBank/DDBJ whole genome shotgun (WGS) entry which is preliminary data.</text>
</comment>
<dbReference type="AlphaFoldDB" id="A0A9D4UK92"/>
<keyword evidence="3" id="KW-1185">Reference proteome</keyword>
<reference evidence="2" key="1">
    <citation type="submission" date="2021-01" db="EMBL/GenBank/DDBJ databases">
        <title>Adiantum capillus-veneris genome.</title>
        <authorList>
            <person name="Fang Y."/>
            <person name="Liao Q."/>
        </authorList>
    </citation>
    <scope>NUCLEOTIDE SEQUENCE</scope>
    <source>
        <strain evidence="2">H3</strain>
        <tissue evidence="2">Leaf</tissue>
    </source>
</reference>
<evidence type="ECO:0000313" key="2">
    <source>
        <dbReference type="EMBL" id="KAI5068943.1"/>
    </source>
</evidence>
<gene>
    <name evidence="2" type="ORF">GOP47_0015244</name>
</gene>
<name>A0A9D4UK92_ADICA</name>
<keyword evidence="1" id="KW-0812">Transmembrane</keyword>
<protein>
    <submittedName>
        <fullName evidence="2">Uncharacterized protein</fullName>
    </submittedName>
</protein>
<proteinExistence type="predicted"/>
<keyword evidence="1" id="KW-1133">Transmembrane helix</keyword>
<feature type="transmembrane region" description="Helical" evidence="1">
    <location>
        <begin position="51"/>
        <end position="70"/>
    </location>
</feature>
<sequence>MVMTTLLDMQPRDKWSVYSLLAGENLHSPLSELTQILIEMIRFSFRRKKEVMWALAYGLCFLVCTIKQLAKSHVIHMYLVVGVL</sequence>
<keyword evidence="1" id="KW-0472">Membrane</keyword>
<dbReference type="Proteomes" id="UP000886520">
    <property type="component" value="Chromosome 15"/>
</dbReference>
<evidence type="ECO:0000256" key="1">
    <source>
        <dbReference type="SAM" id="Phobius"/>
    </source>
</evidence>